<organism evidence="7 8">
    <name type="scientific">Chrysodeixis includens</name>
    <name type="common">Soybean looper</name>
    <name type="synonym">Pseudoplusia includens</name>
    <dbReference type="NCBI Taxonomy" id="689277"/>
    <lineage>
        <taxon>Eukaryota</taxon>
        <taxon>Metazoa</taxon>
        <taxon>Ecdysozoa</taxon>
        <taxon>Arthropoda</taxon>
        <taxon>Hexapoda</taxon>
        <taxon>Insecta</taxon>
        <taxon>Pterygota</taxon>
        <taxon>Neoptera</taxon>
        <taxon>Endopterygota</taxon>
        <taxon>Lepidoptera</taxon>
        <taxon>Glossata</taxon>
        <taxon>Ditrysia</taxon>
        <taxon>Noctuoidea</taxon>
        <taxon>Noctuidae</taxon>
        <taxon>Plusiinae</taxon>
        <taxon>Chrysodeixis</taxon>
    </lineage>
</organism>
<accession>A0A9P0C0S6</accession>
<feature type="signal peptide" evidence="5">
    <location>
        <begin position="1"/>
        <end position="17"/>
    </location>
</feature>
<keyword evidence="2 5" id="KW-0732">Signal</keyword>
<dbReference type="PANTHER" id="PTHR13077:SF7">
    <property type="entry name" value="SELENOPROTEIN M"/>
    <property type="match status" value="1"/>
</dbReference>
<dbReference type="Proteomes" id="UP001154114">
    <property type="component" value="Chromosome 5"/>
</dbReference>
<evidence type="ECO:0000256" key="4">
    <source>
        <dbReference type="ARBA" id="ARBA00040773"/>
    </source>
</evidence>
<dbReference type="AlphaFoldDB" id="A0A9P0C0S6"/>
<evidence type="ECO:0000256" key="3">
    <source>
        <dbReference type="ARBA" id="ARBA00022933"/>
    </source>
</evidence>
<feature type="domain" description="Selenoprotein F/M" evidence="6">
    <location>
        <begin position="27"/>
        <end position="100"/>
    </location>
</feature>
<evidence type="ECO:0000256" key="1">
    <source>
        <dbReference type="ARBA" id="ARBA00005742"/>
    </source>
</evidence>
<dbReference type="EMBL" id="LR824008">
    <property type="protein sequence ID" value="CAH0604473.1"/>
    <property type="molecule type" value="Genomic_DNA"/>
</dbReference>
<dbReference type="GO" id="GO:0016491">
    <property type="term" value="F:oxidoreductase activity"/>
    <property type="evidence" value="ECO:0007669"/>
    <property type="project" value="TreeGrafter"/>
</dbReference>
<evidence type="ECO:0000259" key="6">
    <source>
        <dbReference type="Pfam" id="PF08806"/>
    </source>
</evidence>
<dbReference type="PANTHER" id="PTHR13077">
    <property type="entry name" value="SELENOPROTEIN F"/>
    <property type="match status" value="1"/>
</dbReference>
<feature type="chain" id="PRO_5040401430" description="Selenoprotein M" evidence="5">
    <location>
        <begin position="18"/>
        <end position="109"/>
    </location>
</feature>
<dbReference type="InterPro" id="IPR039992">
    <property type="entry name" value="Sep15_SelM"/>
</dbReference>
<gene>
    <name evidence="7" type="ORF">CINC_LOCUS10879</name>
</gene>
<dbReference type="InterPro" id="IPR038219">
    <property type="entry name" value="Sep15/SelM_sf"/>
</dbReference>
<dbReference type="GO" id="GO:0005788">
    <property type="term" value="C:endoplasmic reticulum lumen"/>
    <property type="evidence" value="ECO:0007669"/>
    <property type="project" value="TreeGrafter"/>
</dbReference>
<evidence type="ECO:0000313" key="8">
    <source>
        <dbReference type="Proteomes" id="UP001154114"/>
    </source>
</evidence>
<proteinExistence type="inferred from homology"/>
<protein>
    <recommendedName>
        <fullName evidence="4">Selenoprotein M</fullName>
    </recommendedName>
</protein>
<name>A0A9P0C0S6_CHRIL</name>
<keyword evidence="8" id="KW-1185">Reference proteome</keyword>
<evidence type="ECO:0000256" key="5">
    <source>
        <dbReference type="SAM" id="SignalP"/>
    </source>
</evidence>
<dbReference type="Gene3D" id="3.40.30.50">
    <property type="entry name" value="Sep15/SelM thioredoxin-like domain, active-site redox motif"/>
    <property type="match status" value="1"/>
</dbReference>
<evidence type="ECO:0000256" key="2">
    <source>
        <dbReference type="ARBA" id="ARBA00022729"/>
    </source>
</evidence>
<sequence>MKLLLLTIFGLLAVSNAFENSDIVSGRIESCRGCSLNRLPEVKRFVMDDAPKYERLEVKFISGAPPELVLLGEGDLELERLPLSQLNREECNKLVESRGFTQKSKDKEL</sequence>
<dbReference type="OrthoDB" id="25165at2759"/>
<dbReference type="InterPro" id="IPR036249">
    <property type="entry name" value="Thioredoxin-like_sf"/>
</dbReference>
<dbReference type="SUPFAM" id="SSF52833">
    <property type="entry name" value="Thioredoxin-like"/>
    <property type="match status" value="1"/>
</dbReference>
<comment type="similarity">
    <text evidence="1">Belongs to the selenoprotein M/F family.</text>
</comment>
<keyword evidence="3" id="KW-0712">Selenocysteine</keyword>
<dbReference type="InterPro" id="IPR014912">
    <property type="entry name" value="Sep15_SelM_dom"/>
</dbReference>
<dbReference type="Pfam" id="PF08806">
    <property type="entry name" value="Sep15_SelM"/>
    <property type="match status" value="1"/>
</dbReference>
<reference evidence="7" key="1">
    <citation type="submission" date="2021-12" db="EMBL/GenBank/DDBJ databases">
        <authorList>
            <person name="King R."/>
        </authorList>
    </citation>
    <scope>NUCLEOTIDE SEQUENCE</scope>
</reference>
<evidence type="ECO:0000313" key="7">
    <source>
        <dbReference type="EMBL" id="CAH0604473.1"/>
    </source>
</evidence>